<evidence type="ECO:0000313" key="1">
    <source>
        <dbReference type="EMBL" id="PAX56161.1"/>
    </source>
</evidence>
<dbReference type="OrthoDB" id="495022at2"/>
<dbReference type="Proteomes" id="UP000218238">
    <property type="component" value="Unassembled WGS sequence"/>
</dbReference>
<reference evidence="1 2" key="1">
    <citation type="submission" date="2017-08" db="EMBL/GenBank/DDBJ databases">
        <title>Draft genome sequence of filamentous cyanobacterium Calothrix elsteri CCALA 953.</title>
        <authorList>
            <person name="Gagunashvili A.N."/>
            <person name="Elster J."/>
            <person name="Andresson O.S."/>
        </authorList>
    </citation>
    <scope>NUCLEOTIDE SEQUENCE [LARGE SCALE GENOMIC DNA]</scope>
    <source>
        <strain evidence="1 2">CCALA 953</strain>
    </source>
</reference>
<evidence type="ECO:0000313" key="2">
    <source>
        <dbReference type="Proteomes" id="UP000218238"/>
    </source>
</evidence>
<comment type="caution">
    <text evidence="1">The sequence shown here is derived from an EMBL/GenBank/DDBJ whole genome shotgun (WGS) entry which is preliminary data.</text>
</comment>
<gene>
    <name evidence="1" type="ORF">CK510_10505</name>
</gene>
<keyword evidence="2" id="KW-1185">Reference proteome</keyword>
<protein>
    <submittedName>
        <fullName evidence="1">Uncharacterized protein</fullName>
    </submittedName>
</protein>
<accession>A0A2A2TL36</accession>
<feature type="non-terminal residue" evidence="1">
    <location>
        <position position="134"/>
    </location>
</feature>
<organism evidence="1 2">
    <name type="scientific">Brunnivagina elsteri CCALA 953</name>
    <dbReference type="NCBI Taxonomy" id="987040"/>
    <lineage>
        <taxon>Bacteria</taxon>
        <taxon>Bacillati</taxon>
        <taxon>Cyanobacteriota</taxon>
        <taxon>Cyanophyceae</taxon>
        <taxon>Nostocales</taxon>
        <taxon>Calotrichaceae</taxon>
        <taxon>Brunnivagina</taxon>
    </lineage>
</organism>
<dbReference type="AlphaFoldDB" id="A0A2A2TL36"/>
<sequence length="134" mass="15332">MAIAKGQDELAEDLLNNLPTNINLLIPNICFVEALTTLEQENKYDNKFIHSLNIQVNEAERDNTSGNAKLVVSHLKQAKISFLKNKNDTRLRFNSTFHLLCERAEIIEFNTKTLLECLKEGILENHILDKIILN</sequence>
<proteinExistence type="predicted"/>
<name>A0A2A2TL36_9CYAN</name>
<dbReference type="EMBL" id="NTFS01000090">
    <property type="protein sequence ID" value="PAX56161.1"/>
    <property type="molecule type" value="Genomic_DNA"/>
</dbReference>